<evidence type="ECO:0000256" key="2">
    <source>
        <dbReference type="ARBA" id="ARBA00004496"/>
    </source>
</evidence>
<evidence type="ECO:0000256" key="3">
    <source>
        <dbReference type="ARBA" id="ARBA00022490"/>
    </source>
</evidence>
<dbReference type="PANTHER" id="PTHR31250:SF27">
    <property type="entry name" value="IQ DOMAIN-CONTAINING PROTEIN IQM5"/>
    <property type="match status" value="1"/>
</dbReference>
<dbReference type="GO" id="GO:0005634">
    <property type="term" value="C:nucleus"/>
    <property type="evidence" value="ECO:0007669"/>
    <property type="project" value="UniProtKB-SubCell"/>
</dbReference>
<sequence>MRLSGNCVWNNGIPPHRILKVPPNSAHRAQKELATLSSLPASKWSETLQSARLSLIHSQNSTNELLSHTQRWKRAETLLSLLGKGCCSSALMDDTPTLTLLTEHWLELSDEQHRYGSNLVEYHKEWLSSNSPQPFFYWLDYGAGKDVDLTDRPRTRLESQKVTYLTPNQRKSYLVTIKNGLLIYAESNLPVHTLPNTDDSNNSPEEEQLPDPTPTDTPTERLRKKALRNKNKYIYVTDPYQNLYVAKKIKGQFHHSSFLNGGAVCAAGGLVVDQGKLKKITPKSGHYQTDKMHFEALLNWLAGRGVDFGEVKVSDFLR</sequence>
<dbReference type="InterPro" id="IPR044159">
    <property type="entry name" value="IQM"/>
</dbReference>
<reference evidence="6" key="1">
    <citation type="submission" date="2020-05" db="EMBL/GenBank/DDBJ databases">
        <title>Phylogenomic resolution of chytrid fungi.</title>
        <authorList>
            <person name="Stajich J.E."/>
            <person name="Amses K."/>
            <person name="Simmons R."/>
            <person name="Seto K."/>
            <person name="Myers J."/>
            <person name="Bonds A."/>
            <person name="Quandt C.A."/>
            <person name="Barry K."/>
            <person name="Liu P."/>
            <person name="Grigoriev I."/>
            <person name="Longcore J.E."/>
            <person name="James T.Y."/>
        </authorList>
    </citation>
    <scope>NUCLEOTIDE SEQUENCE</scope>
    <source>
        <strain evidence="6">JEL0318</strain>
    </source>
</reference>
<feature type="compositionally biased region" description="Polar residues" evidence="5">
    <location>
        <begin position="194"/>
        <end position="203"/>
    </location>
</feature>
<protein>
    <submittedName>
        <fullName evidence="6">Uncharacterized protein</fullName>
    </submittedName>
</protein>
<evidence type="ECO:0000313" key="7">
    <source>
        <dbReference type="Proteomes" id="UP001212841"/>
    </source>
</evidence>
<dbReference type="Proteomes" id="UP001212841">
    <property type="component" value="Unassembled WGS sequence"/>
</dbReference>
<dbReference type="PANTHER" id="PTHR31250">
    <property type="entry name" value="IQ DOMAIN-CONTAINING PROTEIN IQM3"/>
    <property type="match status" value="1"/>
</dbReference>
<comment type="caution">
    <text evidence="6">The sequence shown here is derived from an EMBL/GenBank/DDBJ whole genome shotgun (WGS) entry which is preliminary data.</text>
</comment>
<evidence type="ECO:0000256" key="4">
    <source>
        <dbReference type="ARBA" id="ARBA00023242"/>
    </source>
</evidence>
<evidence type="ECO:0000313" key="6">
    <source>
        <dbReference type="EMBL" id="KAJ3048608.1"/>
    </source>
</evidence>
<accession>A0AAD5S7M5</accession>
<comment type="subcellular location">
    <subcellularLocation>
        <location evidence="2">Cytoplasm</location>
    </subcellularLocation>
    <subcellularLocation>
        <location evidence="1">Nucleus</location>
    </subcellularLocation>
</comment>
<dbReference type="GO" id="GO:0005737">
    <property type="term" value="C:cytoplasm"/>
    <property type="evidence" value="ECO:0007669"/>
    <property type="project" value="UniProtKB-SubCell"/>
</dbReference>
<evidence type="ECO:0000256" key="5">
    <source>
        <dbReference type="SAM" id="MobiDB-lite"/>
    </source>
</evidence>
<feature type="region of interest" description="Disordered" evidence="5">
    <location>
        <begin position="193"/>
        <end position="219"/>
    </location>
</feature>
<dbReference type="AlphaFoldDB" id="A0AAD5S7M5"/>
<organism evidence="6 7">
    <name type="scientific">Rhizophlyctis rosea</name>
    <dbReference type="NCBI Taxonomy" id="64517"/>
    <lineage>
        <taxon>Eukaryota</taxon>
        <taxon>Fungi</taxon>
        <taxon>Fungi incertae sedis</taxon>
        <taxon>Chytridiomycota</taxon>
        <taxon>Chytridiomycota incertae sedis</taxon>
        <taxon>Chytridiomycetes</taxon>
        <taxon>Rhizophlyctidales</taxon>
        <taxon>Rhizophlyctidaceae</taxon>
        <taxon>Rhizophlyctis</taxon>
    </lineage>
</organism>
<proteinExistence type="predicted"/>
<gene>
    <name evidence="6" type="ORF">HK097_010384</name>
</gene>
<name>A0AAD5S7M5_9FUNG</name>
<evidence type="ECO:0000256" key="1">
    <source>
        <dbReference type="ARBA" id="ARBA00004123"/>
    </source>
</evidence>
<keyword evidence="4" id="KW-0539">Nucleus</keyword>
<dbReference type="EMBL" id="JADGJD010000765">
    <property type="protein sequence ID" value="KAJ3048608.1"/>
    <property type="molecule type" value="Genomic_DNA"/>
</dbReference>
<keyword evidence="7" id="KW-1185">Reference proteome</keyword>
<keyword evidence="3" id="KW-0963">Cytoplasm</keyword>